<organism evidence="2 3">
    <name type="scientific">Burkholderia latens</name>
    <dbReference type="NCBI Taxonomy" id="488446"/>
    <lineage>
        <taxon>Bacteria</taxon>
        <taxon>Pseudomonadati</taxon>
        <taxon>Pseudomonadota</taxon>
        <taxon>Betaproteobacteria</taxon>
        <taxon>Burkholderiales</taxon>
        <taxon>Burkholderiaceae</taxon>
        <taxon>Burkholderia</taxon>
        <taxon>Burkholderia cepacia complex</taxon>
    </lineage>
</organism>
<dbReference type="EMBL" id="VZOJ01000129">
    <property type="protein sequence ID" value="KAB0632526.1"/>
    <property type="molecule type" value="Genomic_DNA"/>
</dbReference>
<comment type="caution">
    <text evidence="2">The sequence shown here is derived from an EMBL/GenBank/DDBJ whole genome shotgun (WGS) entry which is preliminary data.</text>
</comment>
<dbReference type="Proteomes" id="UP000430232">
    <property type="component" value="Unassembled WGS sequence"/>
</dbReference>
<reference evidence="2 3" key="1">
    <citation type="submission" date="2019-09" db="EMBL/GenBank/DDBJ databases">
        <title>Draft genome sequences of 48 bacterial type strains from the CCUG.</title>
        <authorList>
            <person name="Tunovic T."/>
            <person name="Pineiro-Iglesias B."/>
            <person name="Unosson C."/>
            <person name="Inganas E."/>
            <person name="Ohlen M."/>
            <person name="Cardew S."/>
            <person name="Jensie-Markopoulos S."/>
            <person name="Salva-Serra F."/>
            <person name="Jaen-Luchoro D."/>
            <person name="Karlsson R."/>
            <person name="Svensson-Stadler L."/>
            <person name="Chun J."/>
            <person name="Moore E."/>
        </authorList>
    </citation>
    <scope>NUCLEOTIDE SEQUENCE [LARGE SCALE GENOMIC DNA]</scope>
    <source>
        <strain evidence="2 3">CCUG 54555</strain>
    </source>
</reference>
<evidence type="ECO:0000256" key="1">
    <source>
        <dbReference type="SAM" id="MobiDB-lite"/>
    </source>
</evidence>
<dbReference type="AlphaFoldDB" id="A0A6H9SHE8"/>
<feature type="region of interest" description="Disordered" evidence="1">
    <location>
        <begin position="54"/>
        <end position="78"/>
    </location>
</feature>
<evidence type="ECO:0000313" key="3">
    <source>
        <dbReference type="Proteomes" id="UP000430232"/>
    </source>
</evidence>
<keyword evidence="3" id="KW-1185">Reference proteome</keyword>
<protein>
    <submittedName>
        <fullName evidence="2">Uncharacterized protein</fullName>
    </submittedName>
</protein>
<accession>A0A6H9SHE8</accession>
<sequence>MPPPAHVFPIVFLDRATLSAQPVPNGSFPHAVRTFERTGAHEVAARIGDADLFAGDEQKTSRGSATGARRAPTATMRPGARIRRFARRASALSRSERRRDREYRGAAFPPPLIIVAHALPFRPGKAG</sequence>
<proteinExistence type="predicted"/>
<name>A0A6H9SHE8_9BURK</name>
<gene>
    <name evidence="2" type="ORF">F7R21_29340</name>
</gene>
<evidence type="ECO:0000313" key="2">
    <source>
        <dbReference type="EMBL" id="KAB0632526.1"/>
    </source>
</evidence>